<name>A0ABU4RM18_9HYPH</name>
<reference evidence="3 4" key="1">
    <citation type="submission" date="2023-11" db="EMBL/GenBank/DDBJ databases">
        <authorList>
            <person name="Bao R."/>
        </authorList>
    </citation>
    <scope>NUCLEOTIDE SEQUENCE [LARGE SCALE GENOMIC DNA]</scope>
    <source>
        <strain evidence="3 4">PJ23</strain>
    </source>
</reference>
<dbReference type="InterPro" id="IPR027417">
    <property type="entry name" value="P-loop_NTPase"/>
</dbReference>
<feature type="coiled-coil region" evidence="1">
    <location>
        <begin position="211"/>
        <end position="248"/>
    </location>
</feature>
<gene>
    <name evidence="3" type="ORF">SCD90_07270</name>
</gene>
<evidence type="ECO:0000313" key="3">
    <source>
        <dbReference type="EMBL" id="MDX6805859.1"/>
    </source>
</evidence>
<sequence>MKIRALRLFNVKRFAGRGVAIEDFSDGVNVLCAANEHGKSTSFEALHALFFQPHTGTPGDVQRLRPYSGGNPLIEADIVTADGHFRLTKQYYSGRRASVTDLATGRLVAQADEAERFIAGLIRGGNSGPAGLLWVRQGITGIEKRSKSEEDGDKLVRASLLESVQGEVEAVTGGRRMAEVLAACAEELAPLVTSTGRPKTGGRYAAAIAEHERLVAEEQRLKADVIKLREALDRRAAQMKRLAEIEQSDSRDERRNAVLRAQAVFDKAKSQSDVLKTAEAQLGLVRQQRDIIGRDLAAFREALGEAERIRTERVDVDARRRTAAEQRDAAIAAIEKATLESDAAERAEKTAREHLARIEAASRAREAAERLHELEQRLADAEATRADLERGEADLALLDLPKGAVDELQKIEIDIARFRAVEDAARPSVAIRYEADAGERVSLDGQPLADGEERGYEGQAQLSVPGIGLITLRSNRPQSVNTKLAAAEASRGKLLASMGVASLAEARQRQVDAQRKREQIEGLRNRIRALAPDGLPLLREEIMRRREAGLAAVDAEGDPEQAKAALTAAEHRREVARDALRQVQPLRGSAEEALIAARTAAAGLDAHAIHVDAVLGLEEARKEREDALAKGLADLETRLSEMEQGVTALRASLIDLPSAEAGLQRARSVEETATREAGALRETIAGLNGLIVRNQDEAIEEQWRETAEAREAAARRVEAFRAEVAALQRLQAALETARSGARDLYLKPVMTELRPLLGLLFNDVSITFDEKTLLPQTILRNGQEEDVERLSGGMREQLSVLTRLSFARLLARDGRPAPVILDDALVYSDDDRIESMFDALHRQSRDQQIIVFSCRQRAFLKLGGTSLRMTDWVPA</sequence>
<feature type="domain" description="YhaN AAA" evidence="2">
    <location>
        <begin position="1"/>
        <end position="57"/>
    </location>
</feature>
<evidence type="ECO:0000259" key="2">
    <source>
        <dbReference type="Pfam" id="PF13514"/>
    </source>
</evidence>
<accession>A0ABU4RM18</accession>
<dbReference type="InterPro" id="IPR038734">
    <property type="entry name" value="YhaN_AAA"/>
</dbReference>
<dbReference type="Proteomes" id="UP001274321">
    <property type="component" value="Unassembled WGS sequence"/>
</dbReference>
<comment type="caution">
    <text evidence="3">The sequence shown here is derived from an EMBL/GenBank/DDBJ whole genome shotgun (WGS) entry which is preliminary data.</text>
</comment>
<protein>
    <submittedName>
        <fullName evidence="3">AAA family ATPase</fullName>
    </submittedName>
</protein>
<evidence type="ECO:0000256" key="1">
    <source>
        <dbReference type="SAM" id="Coils"/>
    </source>
</evidence>
<keyword evidence="1" id="KW-0175">Coiled coil</keyword>
<dbReference type="EMBL" id="JAXAFJ010000003">
    <property type="protein sequence ID" value="MDX6805859.1"/>
    <property type="molecule type" value="Genomic_DNA"/>
</dbReference>
<organism evidence="3 4">
    <name type="scientific">Terrihabitans rhizophilus</name>
    <dbReference type="NCBI Taxonomy" id="3092662"/>
    <lineage>
        <taxon>Bacteria</taxon>
        <taxon>Pseudomonadati</taxon>
        <taxon>Pseudomonadota</taxon>
        <taxon>Alphaproteobacteria</taxon>
        <taxon>Hyphomicrobiales</taxon>
        <taxon>Terrihabitans</taxon>
    </lineage>
</organism>
<dbReference type="RefSeq" id="WP_319843982.1">
    <property type="nucleotide sequence ID" value="NZ_JAXAFJ010000003.1"/>
</dbReference>
<dbReference type="PANTHER" id="PTHR41259">
    <property type="entry name" value="DOUBLE-STRAND BREAK REPAIR RAD50 ATPASE, PUTATIVE-RELATED"/>
    <property type="match status" value="1"/>
</dbReference>
<dbReference type="Pfam" id="PF13514">
    <property type="entry name" value="AAA_27"/>
    <property type="match status" value="1"/>
</dbReference>
<dbReference type="Gene3D" id="3.40.50.300">
    <property type="entry name" value="P-loop containing nucleotide triphosphate hydrolases"/>
    <property type="match status" value="2"/>
</dbReference>
<feature type="coiled-coil region" evidence="1">
    <location>
        <begin position="344"/>
        <end position="391"/>
    </location>
</feature>
<feature type="coiled-coil region" evidence="1">
    <location>
        <begin position="710"/>
        <end position="737"/>
    </location>
</feature>
<keyword evidence="4" id="KW-1185">Reference proteome</keyword>
<dbReference type="SUPFAM" id="SSF52540">
    <property type="entry name" value="P-loop containing nucleoside triphosphate hydrolases"/>
    <property type="match status" value="1"/>
</dbReference>
<dbReference type="PANTHER" id="PTHR41259:SF1">
    <property type="entry name" value="DOUBLE-STRAND BREAK REPAIR RAD50 ATPASE, PUTATIVE-RELATED"/>
    <property type="match status" value="1"/>
</dbReference>
<proteinExistence type="predicted"/>
<evidence type="ECO:0000313" key="4">
    <source>
        <dbReference type="Proteomes" id="UP001274321"/>
    </source>
</evidence>